<reference evidence="4 5" key="1">
    <citation type="journal article" date="2014" name="Int. J. Syst. Evol. Microbiol.">
        <title>Complete genome sequence of Corynebacterium casei LMG S-19264T (=DSM 44701T), isolated from a smear-ripened cheese.</title>
        <authorList>
            <consortium name="US DOE Joint Genome Institute (JGI-PGF)"/>
            <person name="Walter F."/>
            <person name="Albersmeier A."/>
            <person name="Kalinowski J."/>
            <person name="Ruckert C."/>
        </authorList>
    </citation>
    <scope>NUCLEOTIDE SEQUENCE [LARGE SCALE GENOMIC DNA]</scope>
    <source>
        <strain evidence="4 5">CGMCC 1.7029</strain>
    </source>
</reference>
<evidence type="ECO:0000313" key="5">
    <source>
        <dbReference type="Proteomes" id="UP000598196"/>
    </source>
</evidence>
<dbReference type="InterPro" id="IPR011419">
    <property type="entry name" value="ATP12_ATP_synth-F1-assembly"/>
</dbReference>
<organism evidence="4 5">
    <name type="scientific">Gemmobacter aquaticus</name>
    <dbReference type="NCBI Taxonomy" id="490185"/>
    <lineage>
        <taxon>Bacteria</taxon>
        <taxon>Pseudomonadati</taxon>
        <taxon>Pseudomonadota</taxon>
        <taxon>Alphaproteobacteria</taxon>
        <taxon>Rhodobacterales</taxon>
        <taxon>Paracoccaceae</taxon>
        <taxon>Gemmobacter</taxon>
    </lineage>
</organism>
<dbReference type="Proteomes" id="UP000598196">
    <property type="component" value="Unassembled WGS sequence"/>
</dbReference>
<dbReference type="InterPro" id="IPR042272">
    <property type="entry name" value="ATP12_ATP_synth-F1-assembly_N"/>
</dbReference>
<accession>A0A917YNR7</accession>
<proteinExistence type="inferred from homology"/>
<protein>
    <submittedName>
        <fullName evidence="4">ATPase</fullName>
    </submittedName>
</protein>
<dbReference type="Gene3D" id="3.30.2180.10">
    <property type="entry name" value="ATP12-like"/>
    <property type="match status" value="1"/>
</dbReference>
<name>A0A917YNR7_9RHOB</name>
<dbReference type="RefSeq" id="WP_146287341.1">
    <property type="nucleotide sequence ID" value="NZ_BMLP01000006.1"/>
</dbReference>
<keyword evidence="3" id="KW-0143">Chaperone</keyword>
<dbReference type="PANTHER" id="PTHR21013:SF10">
    <property type="entry name" value="ATP SYNTHASE MITOCHONDRIAL F1 COMPLEX ASSEMBLY FACTOR 2"/>
    <property type="match status" value="1"/>
</dbReference>
<dbReference type="EMBL" id="BMLP01000006">
    <property type="protein sequence ID" value="GGO35498.1"/>
    <property type="molecule type" value="Genomic_DNA"/>
</dbReference>
<evidence type="ECO:0000256" key="2">
    <source>
        <dbReference type="ARBA" id="ARBA00022946"/>
    </source>
</evidence>
<dbReference type="PANTHER" id="PTHR21013">
    <property type="entry name" value="ATP SYNTHASE MITOCHONDRIAL F1 COMPLEX ASSEMBLY FACTOR 2/ATP12 PROTEIN, MITOCHONDRIAL PRECURSOR"/>
    <property type="match status" value="1"/>
</dbReference>
<keyword evidence="5" id="KW-1185">Reference proteome</keyword>
<dbReference type="OrthoDB" id="9797825at2"/>
<dbReference type="InterPro" id="IPR023335">
    <property type="entry name" value="ATP12_ortho_dom_sf"/>
</dbReference>
<dbReference type="SUPFAM" id="SSF160909">
    <property type="entry name" value="ATP12-like"/>
    <property type="match status" value="1"/>
</dbReference>
<evidence type="ECO:0000256" key="3">
    <source>
        <dbReference type="ARBA" id="ARBA00023186"/>
    </source>
</evidence>
<comment type="caution">
    <text evidence="4">The sequence shown here is derived from an EMBL/GenBank/DDBJ whole genome shotgun (WGS) entry which is preliminary data.</text>
</comment>
<comment type="similarity">
    <text evidence="1">Belongs to the ATP12 family.</text>
</comment>
<gene>
    <name evidence="4" type="ORF">GCM10010991_27820</name>
</gene>
<evidence type="ECO:0000256" key="1">
    <source>
        <dbReference type="ARBA" id="ARBA00008231"/>
    </source>
</evidence>
<sequence length="235" mass="26047">MSNWKPKRFWKTASVTDAEGGWTVTLDGRPIKTPAKVPLVVPSAALAELIATEWDAQQGEVRPETMPATRMANSAIDKVLPQFLEVAEMLAEYAGSDLLCYRAEDPEALAARQAEHWNPMLAWAEAHYGAPLLVTRGIVHVRQPEDSLQALRAAVFAQSPHQLAALHDLIAITGSMVLGLAIAERRITPDEGFNLSRIDEHWQIEQWGQDDEAAEIEAAKRQALIEAARFHELCR</sequence>
<evidence type="ECO:0000313" key="4">
    <source>
        <dbReference type="EMBL" id="GGO35498.1"/>
    </source>
</evidence>
<dbReference type="Gene3D" id="1.10.3580.10">
    <property type="entry name" value="ATP12 ATPase"/>
    <property type="match status" value="1"/>
</dbReference>
<dbReference type="AlphaFoldDB" id="A0A917YNR7"/>
<dbReference type="GO" id="GO:0043461">
    <property type="term" value="P:proton-transporting ATP synthase complex assembly"/>
    <property type="evidence" value="ECO:0007669"/>
    <property type="project" value="InterPro"/>
</dbReference>
<keyword evidence="2" id="KW-0809">Transit peptide</keyword>
<dbReference type="Pfam" id="PF07542">
    <property type="entry name" value="ATP12"/>
    <property type="match status" value="1"/>
</dbReference>